<dbReference type="EMBL" id="AWSD01000204">
    <property type="protein sequence ID" value="ERH18250.1"/>
    <property type="molecule type" value="Genomic_DNA"/>
</dbReference>
<dbReference type="PATRIC" id="fig|1227262.3.peg.1558"/>
<dbReference type="InterPro" id="IPR022742">
    <property type="entry name" value="Hydrolase_4"/>
</dbReference>
<accession>U1PQ38</accession>
<dbReference type="SUPFAM" id="SSF53474">
    <property type="entry name" value="alpha/beta-Hydrolases"/>
    <property type="match status" value="1"/>
</dbReference>
<reference evidence="2 3" key="1">
    <citation type="submission" date="2013-06" db="EMBL/GenBank/DDBJ databases">
        <authorList>
            <person name="Weinstock G."/>
            <person name="Sodergren E."/>
            <person name="Lobos E.A."/>
            <person name="Fulton L."/>
            <person name="Fulton R."/>
            <person name="Courtney L."/>
            <person name="Fronick C."/>
            <person name="O'Laughlin M."/>
            <person name="Godfrey J."/>
            <person name="Wilson R.M."/>
            <person name="Miner T."/>
            <person name="Farmer C."/>
            <person name="Delehaunty K."/>
            <person name="Cordes M."/>
            <person name="Minx P."/>
            <person name="Tomlinson C."/>
            <person name="Chen J."/>
            <person name="Wollam A."/>
            <person name="Pepin K.H."/>
            <person name="Bhonagiri V."/>
            <person name="Zhang X."/>
            <person name="Warren W."/>
            <person name="Mitreva M."/>
            <person name="Mardis E.R."/>
            <person name="Wilson R.K."/>
        </authorList>
    </citation>
    <scope>NUCLEOTIDE SEQUENCE [LARGE SCALE GENOMIC DNA]</scope>
    <source>
        <strain evidence="2 3">F0510</strain>
    </source>
</reference>
<dbReference type="Gene3D" id="3.40.50.1820">
    <property type="entry name" value="alpha/beta hydrolase"/>
    <property type="match status" value="1"/>
</dbReference>
<dbReference type="HOGENOM" id="CLU_051796_0_0_11"/>
<evidence type="ECO:0000259" key="1">
    <source>
        <dbReference type="Pfam" id="PF12146"/>
    </source>
</evidence>
<evidence type="ECO:0000313" key="3">
    <source>
        <dbReference type="Proteomes" id="UP000016498"/>
    </source>
</evidence>
<sequence length="390" mass="42694">MKFWSVGEEPVGEEPAGEKIVLAPPSDSRCDHGGVNATTEHAPVDAWGPDFLGPGFEARTLELLPDDEDDGAVATLVRHLPALDPGALPGTPTTPAFIYLYLHGWNDYFFQTHLAREISRLGGAFYALDLRRYGRSWREGQMLGWCTSLAEYDEDLGLALSAIRADQGWETEVVLSGHSTGGLVASLWADRHPGALRALVLNSAWLSLQGSEIVRTVGDPVLRTLALRDPRMSILDGWVDPARAFSITDGWDPERDGELPDPAWADDPYVTGWDINPAWSIKPSAPVRVGWLQAVMEGHNRVAQGLDIRCPVLSMGAATTRLGVTWMPESRSADTIIDADATARRAVMLGKLVTIARFPGGVHDLTLSEPPVREQVFSALRRWMSAYVLR</sequence>
<dbReference type="InterPro" id="IPR029058">
    <property type="entry name" value="AB_hydrolase_fold"/>
</dbReference>
<dbReference type="Proteomes" id="UP000016498">
    <property type="component" value="Unassembled WGS sequence"/>
</dbReference>
<dbReference type="AlphaFoldDB" id="U1PQ38"/>
<name>U1PQ38_9ACTO</name>
<comment type="caution">
    <text evidence="2">The sequence shown here is derived from an EMBL/GenBank/DDBJ whole genome shotgun (WGS) entry which is preliminary data.</text>
</comment>
<gene>
    <name evidence="2" type="ORF">HMPREF1549_01896</name>
</gene>
<dbReference type="Pfam" id="PF12146">
    <property type="entry name" value="Hydrolase_4"/>
    <property type="match status" value="1"/>
</dbReference>
<evidence type="ECO:0000313" key="2">
    <source>
        <dbReference type="EMBL" id="ERH18250.1"/>
    </source>
</evidence>
<organism evidence="2 3">
    <name type="scientific">Actinomyces johnsonii F0510</name>
    <dbReference type="NCBI Taxonomy" id="1227262"/>
    <lineage>
        <taxon>Bacteria</taxon>
        <taxon>Bacillati</taxon>
        <taxon>Actinomycetota</taxon>
        <taxon>Actinomycetes</taxon>
        <taxon>Actinomycetales</taxon>
        <taxon>Actinomycetaceae</taxon>
        <taxon>Actinomyces</taxon>
    </lineage>
</organism>
<protein>
    <recommendedName>
        <fullName evidence="1">Serine aminopeptidase S33 domain-containing protein</fullName>
    </recommendedName>
</protein>
<feature type="domain" description="Serine aminopeptidase S33" evidence="1">
    <location>
        <begin position="101"/>
        <end position="255"/>
    </location>
</feature>
<proteinExistence type="predicted"/>